<comment type="caution">
    <text evidence="1">The sequence shown here is derived from an EMBL/GenBank/DDBJ whole genome shotgun (WGS) entry which is preliminary data.</text>
</comment>
<sequence>MAVLLAISCSPDDSNTVNFRLEFVPVESVDLPEHMTPGETYQIKVNFRLPTDCHYFDGFYYHSESTTRTVGVQAIVIENANCESTIDAGTEQKSFNFLCLPSYAHSTYLFRFYQGETNTGEAQYLEVLVPVQ</sequence>
<protein>
    <submittedName>
        <fullName evidence="1">Uncharacterized protein</fullName>
    </submittedName>
</protein>
<keyword evidence="2" id="KW-1185">Reference proteome</keyword>
<proteinExistence type="predicted"/>
<reference evidence="1 2" key="1">
    <citation type="submission" date="2017-07" db="EMBL/GenBank/DDBJ databases">
        <title>Flavobacterium cyanobacteriorum sp. nov., isolated from cyanobacterial aggregates in a eutrophic lake.</title>
        <authorList>
            <person name="Cai H."/>
        </authorList>
    </citation>
    <scope>NUCLEOTIDE SEQUENCE [LARGE SCALE GENOMIC DNA]</scope>
    <source>
        <strain evidence="1 2">TH021</strain>
    </source>
</reference>
<gene>
    <name evidence="1" type="ORF">CHU92_08825</name>
</gene>
<organism evidence="1 2">
    <name type="scientific">Flavobacterium cyanobacteriorum</name>
    <dbReference type="NCBI Taxonomy" id="2022802"/>
    <lineage>
        <taxon>Bacteria</taxon>
        <taxon>Pseudomonadati</taxon>
        <taxon>Bacteroidota</taxon>
        <taxon>Flavobacteriia</taxon>
        <taxon>Flavobacteriales</taxon>
        <taxon>Flavobacteriaceae</taxon>
        <taxon>Flavobacterium</taxon>
    </lineage>
</organism>
<accession>A0A255Z6F6</accession>
<name>A0A255Z6F6_9FLAO</name>
<dbReference type="AlphaFoldDB" id="A0A255Z6F6"/>
<evidence type="ECO:0000313" key="2">
    <source>
        <dbReference type="Proteomes" id="UP000216605"/>
    </source>
</evidence>
<dbReference type="Proteomes" id="UP000216605">
    <property type="component" value="Unassembled WGS sequence"/>
</dbReference>
<dbReference type="EMBL" id="NOXV01000259">
    <property type="protein sequence ID" value="OYQ37127.1"/>
    <property type="molecule type" value="Genomic_DNA"/>
</dbReference>
<evidence type="ECO:0000313" key="1">
    <source>
        <dbReference type="EMBL" id="OYQ37127.1"/>
    </source>
</evidence>